<accession>A0A532V114</accession>
<name>A0A532V114_UNCT6</name>
<gene>
    <name evidence="4" type="ORF">CEE36_09170</name>
</gene>
<evidence type="ECO:0000313" key="5">
    <source>
        <dbReference type="Proteomes" id="UP000317778"/>
    </source>
</evidence>
<dbReference type="PANTHER" id="PTHR36450">
    <property type="entry name" value="THIOREDOXIN"/>
    <property type="match status" value="1"/>
</dbReference>
<dbReference type="CDD" id="cd02972">
    <property type="entry name" value="DsbA_family"/>
    <property type="match status" value="1"/>
</dbReference>
<feature type="disulfide bond" description="Redox-active" evidence="2">
    <location>
        <begin position="13"/>
        <end position="16"/>
    </location>
</feature>
<evidence type="ECO:0000259" key="3">
    <source>
        <dbReference type="Pfam" id="PF13192"/>
    </source>
</evidence>
<dbReference type="PANTHER" id="PTHR36450:SF1">
    <property type="entry name" value="THIOREDOXIN"/>
    <property type="match status" value="1"/>
</dbReference>
<comment type="caution">
    <text evidence="4">The sequence shown here is derived from an EMBL/GenBank/DDBJ whole genome shotgun (WGS) entry which is preliminary data.</text>
</comment>
<keyword evidence="2" id="KW-0676">Redox-active center</keyword>
<dbReference type="Proteomes" id="UP000317778">
    <property type="component" value="Unassembled WGS sequence"/>
</dbReference>
<evidence type="ECO:0000256" key="1">
    <source>
        <dbReference type="PIRSR" id="PIRSR037031-50"/>
    </source>
</evidence>
<protein>
    <submittedName>
        <fullName evidence="4">Thioredoxin family protein</fullName>
    </submittedName>
</protein>
<feature type="active site" description="Nucleophile" evidence="1">
    <location>
        <position position="16"/>
    </location>
</feature>
<organism evidence="4 5">
    <name type="scientific">candidate division TA06 bacterium B3_TA06</name>
    <dbReference type="NCBI Taxonomy" id="2012487"/>
    <lineage>
        <taxon>Bacteria</taxon>
        <taxon>Bacteria division TA06</taxon>
    </lineage>
</organism>
<keyword evidence="2" id="KW-1015">Disulfide bond</keyword>
<dbReference type="InterPro" id="IPR005243">
    <property type="entry name" value="THIRX-like_proc"/>
</dbReference>
<reference evidence="4 5" key="1">
    <citation type="submission" date="2017-06" db="EMBL/GenBank/DDBJ databases">
        <title>Novel microbial phyla capable of carbon fixation and sulfur reduction in deep-sea sediments.</title>
        <authorList>
            <person name="Huang J."/>
            <person name="Baker B."/>
            <person name="Wang Y."/>
        </authorList>
    </citation>
    <scope>NUCLEOTIDE SEQUENCE [LARGE SCALE GENOMIC DNA]</scope>
    <source>
        <strain evidence="4">B3_TA06</strain>
    </source>
</reference>
<dbReference type="PIRSF" id="PIRSF037031">
    <property type="entry name" value="Redox_disulphide_2"/>
    <property type="match status" value="1"/>
</dbReference>
<feature type="domain" description="Thioredoxin-like fold" evidence="3">
    <location>
        <begin position="5"/>
        <end position="77"/>
    </location>
</feature>
<evidence type="ECO:0000313" key="4">
    <source>
        <dbReference type="EMBL" id="TKJ40904.1"/>
    </source>
</evidence>
<proteinExistence type="predicted"/>
<dbReference type="AlphaFoldDB" id="A0A532V114"/>
<dbReference type="InterPro" id="IPR036249">
    <property type="entry name" value="Thioredoxin-like_sf"/>
</dbReference>
<dbReference type="InterPro" id="IPR012336">
    <property type="entry name" value="Thioredoxin-like_fold"/>
</dbReference>
<sequence>MSDLKIEVFGAGCAKCRKTQELFMRALSEMGIAADVQHITDMNEMINRGVMFTPAVFINGEKVIEGKVPTLPEVFSLLRNAGAGP</sequence>
<dbReference type="SUPFAM" id="SSF52833">
    <property type="entry name" value="Thioredoxin-like"/>
    <property type="match status" value="1"/>
</dbReference>
<evidence type="ECO:0000256" key="2">
    <source>
        <dbReference type="PIRSR" id="PIRSR037031-51"/>
    </source>
</evidence>
<dbReference type="Pfam" id="PF13192">
    <property type="entry name" value="Thioredoxin_3"/>
    <property type="match status" value="1"/>
</dbReference>
<feature type="active site" description="Nucleophile" evidence="1">
    <location>
        <position position="13"/>
    </location>
</feature>
<dbReference type="NCBIfam" id="TIGR00412">
    <property type="entry name" value="redox_disulf_2"/>
    <property type="match status" value="1"/>
</dbReference>
<dbReference type="Gene3D" id="3.40.30.10">
    <property type="entry name" value="Glutaredoxin"/>
    <property type="match status" value="1"/>
</dbReference>
<dbReference type="EMBL" id="NJBO01000016">
    <property type="protein sequence ID" value="TKJ40904.1"/>
    <property type="molecule type" value="Genomic_DNA"/>
</dbReference>